<protein>
    <submittedName>
        <fullName evidence="1">Uncharacterized protein</fullName>
    </submittedName>
</protein>
<dbReference type="RefSeq" id="WP_103523802.1">
    <property type="nucleotide sequence ID" value="NZ_JAIZDC010000001.1"/>
</dbReference>
<proteinExistence type="predicted"/>
<evidence type="ECO:0000313" key="2">
    <source>
        <dbReference type="Proteomes" id="UP000274139"/>
    </source>
</evidence>
<dbReference type="EMBL" id="RFAR01000019">
    <property type="protein sequence ID" value="RMD00072.1"/>
    <property type="molecule type" value="Genomic_DNA"/>
</dbReference>
<dbReference type="Proteomes" id="UP000274139">
    <property type="component" value="Unassembled WGS sequence"/>
</dbReference>
<name>A0A454JL31_9NEIS</name>
<accession>A0A454JL31</accession>
<organism evidence="1 2">
    <name type="scientific">Aquitalea palustris</name>
    <dbReference type="NCBI Taxonomy" id="2480983"/>
    <lineage>
        <taxon>Bacteria</taxon>
        <taxon>Pseudomonadati</taxon>
        <taxon>Pseudomonadota</taxon>
        <taxon>Betaproteobacteria</taxon>
        <taxon>Neisseriales</taxon>
        <taxon>Chromobacteriaceae</taxon>
        <taxon>Aquitalea</taxon>
    </lineage>
</organism>
<comment type="caution">
    <text evidence="1">The sequence shown here is derived from an EMBL/GenBank/DDBJ whole genome shotgun (WGS) entry which is preliminary data.</text>
</comment>
<evidence type="ECO:0000313" key="1">
    <source>
        <dbReference type="EMBL" id="RMD00072.1"/>
    </source>
</evidence>
<keyword evidence="2" id="KW-1185">Reference proteome</keyword>
<gene>
    <name evidence="1" type="ORF">EAY64_05600</name>
</gene>
<dbReference type="AlphaFoldDB" id="A0A454JL31"/>
<reference evidence="1 2" key="1">
    <citation type="submission" date="2018-10" db="EMBL/GenBank/DDBJ databases">
        <title>Draft genome sequence of Aquitalea MWU14-2217 isolated from a wild cranberry bog in Provincetown, Massachusetts.</title>
        <authorList>
            <person name="Ebadzadsahrai G."/>
            <person name="Soby S."/>
        </authorList>
    </citation>
    <scope>NUCLEOTIDE SEQUENCE [LARGE SCALE GENOMIC DNA]</scope>
    <source>
        <strain evidence="1 2">MWU14-2217</strain>
    </source>
</reference>
<sequence length="98" mass="10399">MDLQIVVLLILLLVIGAVTTGWLHAMVVGFDMFVQDLIWDAPIGVTISSRAGLAARNGKPLGSRIVNFIMGSTTHCEDAIAADIARAKKALAVLQQEG</sequence>